<name>A0A3M0FUK7_9FLAO</name>
<dbReference type="EMBL" id="REFV01000021">
    <property type="protein sequence ID" value="RMB56175.1"/>
    <property type="molecule type" value="Genomic_DNA"/>
</dbReference>
<evidence type="ECO:0000313" key="2">
    <source>
        <dbReference type="Proteomes" id="UP000281985"/>
    </source>
</evidence>
<dbReference type="NCBIfam" id="TIGR02241">
    <property type="entry name" value="conserved hypothetical phage tail region protein"/>
    <property type="match status" value="1"/>
</dbReference>
<accession>A0A3M0FUK7</accession>
<proteinExistence type="predicted"/>
<dbReference type="PANTHER" id="PTHR38009:SF1">
    <property type="entry name" value="CONSERVED HYPOTHETICAL PHAGE TAIL PROTEIN"/>
    <property type="match status" value="1"/>
</dbReference>
<dbReference type="InterPro" id="IPR010667">
    <property type="entry name" value="Phage_T4_Gp19"/>
</dbReference>
<dbReference type="Pfam" id="PF06841">
    <property type="entry name" value="Phage_T4_gp19"/>
    <property type="match status" value="1"/>
</dbReference>
<keyword evidence="2" id="KW-1185">Reference proteome</keyword>
<comment type="caution">
    <text evidence="1">The sequence shown here is derived from an EMBL/GenBank/DDBJ whole genome shotgun (WGS) entry which is preliminary data.</text>
</comment>
<protein>
    <submittedName>
        <fullName evidence="1">Phage tail protein</fullName>
    </submittedName>
</protein>
<dbReference type="GO" id="GO:0005198">
    <property type="term" value="F:structural molecule activity"/>
    <property type="evidence" value="ECO:0007669"/>
    <property type="project" value="InterPro"/>
</dbReference>
<dbReference type="OrthoDB" id="9799891at2"/>
<evidence type="ECO:0000313" key="1">
    <source>
        <dbReference type="EMBL" id="RMB56175.1"/>
    </source>
</evidence>
<dbReference type="PANTHER" id="PTHR38009">
    <property type="entry name" value="CONSERVED HYPOTHETICAL PHAGE TAIL PROTEIN"/>
    <property type="match status" value="1"/>
</dbReference>
<reference evidence="1 2" key="1">
    <citation type="submission" date="2018-10" db="EMBL/GenBank/DDBJ databases">
        <title>Dokdonia luteus sp. nov., isolated from sea water.</title>
        <authorList>
            <person name="Zhou L.Y."/>
            <person name="Du Z.J."/>
        </authorList>
    </citation>
    <scope>NUCLEOTIDE SEQUENCE [LARGE SCALE GENOMIC DNA]</scope>
    <source>
        <strain evidence="1 2">SH27</strain>
    </source>
</reference>
<dbReference type="InterPro" id="IPR011747">
    <property type="entry name" value="CHP02241"/>
</dbReference>
<organism evidence="1 2">
    <name type="scientific">Dokdonia sinensis</name>
    <dbReference type="NCBI Taxonomy" id="2479847"/>
    <lineage>
        <taxon>Bacteria</taxon>
        <taxon>Pseudomonadati</taxon>
        <taxon>Bacteroidota</taxon>
        <taxon>Flavobacteriia</taxon>
        <taxon>Flavobacteriales</taxon>
        <taxon>Flavobacteriaceae</taxon>
        <taxon>Dokdonia</taxon>
    </lineage>
</organism>
<gene>
    <name evidence="1" type="ORF">EAX61_15510</name>
</gene>
<sequence length="152" mass="17720">MADTNFMTQNATPSTEFYFKVSFEGRSDMDSSFQEVSGLNVTLETQPVIERVENRFVHELPTQPTFSNLVLKRCLILNSHLEKWCKDALEKSIFDPMNIRISLMNKNEGSLASWHFDSAYPISWELSTLHSNLNELAIEALELKYRHFKRER</sequence>
<dbReference type="RefSeq" id="WP_121918628.1">
    <property type="nucleotide sequence ID" value="NZ_REFV01000021.1"/>
</dbReference>
<dbReference type="Proteomes" id="UP000281985">
    <property type="component" value="Unassembled WGS sequence"/>
</dbReference>
<dbReference type="AlphaFoldDB" id="A0A3M0FUK7"/>